<organism evidence="1 2">
    <name type="scientific">Microbulbifer agarilyticus</name>
    <dbReference type="NCBI Taxonomy" id="260552"/>
    <lineage>
        <taxon>Bacteria</taxon>
        <taxon>Pseudomonadati</taxon>
        <taxon>Pseudomonadota</taxon>
        <taxon>Gammaproteobacteria</taxon>
        <taxon>Cellvibrionales</taxon>
        <taxon>Microbulbiferaceae</taxon>
        <taxon>Microbulbifer</taxon>
    </lineage>
</organism>
<dbReference type="InterPro" id="IPR029035">
    <property type="entry name" value="DHS-like_NAD/FAD-binding_dom"/>
</dbReference>
<name>A0A1Q2M218_9GAMM</name>
<dbReference type="Proteomes" id="UP000188219">
    <property type="component" value="Chromosome"/>
</dbReference>
<dbReference type="InterPro" id="IPR011990">
    <property type="entry name" value="TPR-like_helical_dom_sf"/>
</dbReference>
<reference evidence="1" key="1">
    <citation type="submission" date="2017-02" db="EMBL/GenBank/DDBJ databases">
        <title>Genome of Microbulbifer agarilyticus GP101.</title>
        <authorList>
            <person name="Jung J."/>
            <person name="Bae S.S."/>
            <person name="Baek K."/>
        </authorList>
    </citation>
    <scope>NUCLEOTIDE SEQUENCE [LARGE SCALE GENOMIC DNA]</scope>
    <source>
        <strain evidence="1">GP101</strain>
    </source>
</reference>
<accession>A0A1Q2M218</accession>
<dbReference type="Gene3D" id="1.25.40.10">
    <property type="entry name" value="Tetratricopeptide repeat domain"/>
    <property type="match status" value="1"/>
</dbReference>
<protein>
    <submittedName>
        <fullName evidence="1">Uncharacterized protein</fullName>
    </submittedName>
</protein>
<dbReference type="SUPFAM" id="SSF52467">
    <property type="entry name" value="DHS-like NAD/FAD-binding domain"/>
    <property type="match status" value="1"/>
</dbReference>
<dbReference type="Gene3D" id="3.40.50.1220">
    <property type="entry name" value="TPP-binding domain"/>
    <property type="match status" value="1"/>
</dbReference>
<evidence type="ECO:0000313" key="1">
    <source>
        <dbReference type="EMBL" id="AQQ66598.1"/>
    </source>
</evidence>
<sequence length="870" mass="101196">MKASVLLHEDGNLRHKLRTVNDLTTHLRNREGISANYNIFLGAGASVTSGIPAASSLIEEWALEIYSNLSGKKTNSSSEAIEYFKSNHQKWYKPNNPYASLFEKKCDLPTQRRRFIEGLVDGKLPSIGYAYLTRLVESGFFNAVFTTNFDDLINEAFYQFSNIRPIMCAHDSSIKRVSITSSRPKVIKIHGDYLFDDIKNTIRETESLEKNTKDKLIEFCKEFGLIIVGYSGSDRSVMDVLDMLSKQDEYLNNGVYWCFREDDEIGPELQNLLWREKIYPVLIEGFDQLFSELHFQITQKRLDIESSHDNSKIKSTIKNILKDDFRLAEHEIIGEEISTIKNADSKREIFNFITNFSEEARKKSNISIADSRNLFAINNLIAKNELDEAYKVAEQDYSDANDDDVKPFYIQKIIDIFEKKGDTRSVLNWCDRLIECDKNNYSFHLQKSNFLEGDEKTEYLKETLERNTHSYQILNFYASSLISQEKTDPINKKKEASKIIDLLDKSISLEPSLSNSAWNEKYSILANQHNKDPNTDKEIQKLITNMESVNPNHSNTLSIKSKDTARKKVFPKMKSYIEDLKAIHEISSKEKRITISKLIANLVECLPDAEENEGHKEISKDFFENFLTKTHFQKEGIFYLYAAEYEIGLNRDTKKSKEMYTKAIHSNDADSFLEGIINFLSCSDEELIEPIENLLEENKYTFLEHRYHYYKSEILIQKSDYETARKHIERSFQKGGAMSEYLNRLSYVYLLEENYKAVIKMFEKYKSFEEIPDAEAFIINSYFSNKKLGRDFTKTKIQNLSAQSNSDDVKVAAFAILDHEQKAKNIIKKQIRNSFQNYFKFKCWPIIPNNWLDEINSSIFTRNDQPERIH</sequence>
<dbReference type="SUPFAM" id="SSF48439">
    <property type="entry name" value="Protein prenylyltransferase"/>
    <property type="match status" value="1"/>
</dbReference>
<evidence type="ECO:0000313" key="2">
    <source>
        <dbReference type="Proteomes" id="UP000188219"/>
    </source>
</evidence>
<keyword evidence="2" id="KW-1185">Reference proteome</keyword>
<dbReference type="SUPFAM" id="SSF48452">
    <property type="entry name" value="TPR-like"/>
    <property type="match status" value="1"/>
</dbReference>
<gene>
    <name evidence="1" type="ORF">Mag101_02260</name>
</gene>
<dbReference type="AlphaFoldDB" id="A0A1Q2M218"/>
<proteinExistence type="predicted"/>
<dbReference type="EMBL" id="CP019650">
    <property type="protein sequence ID" value="AQQ66598.1"/>
    <property type="molecule type" value="Genomic_DNA"/>
</dbReference>
<dbReference type="RefSeq" id="WP_198040061.1">
    <property type="nucleotide sequence ID" value="NZ_CP019650.1"/>
</dbReference>
<dbReference type="KEGG" id="maga:Mag101_02260"/>
<dbReference type="Pfam" id="PF13289">
    <property type="entry name" value="SIR2_2"/>
    <property type="match status" value="1"/>
</dbReference>